<dbReference type="EMBL" id="CP000884">
    <property type="protein sequence ID" value="ABX36184.1"/>
    <property type="molecule type" value="Genomic_DNA"/>
</dbReference>
<reference evidence="1 2" key="1">
    <citation type="journal article" date="2004" name="Appl. Environ. Microbiol.">
        <title>Mineralization of individual congeners of linear alkylbenzenesulfonate by defined pairs of heterotrophic bacteria.</title>
        <authorList>
            <person name="Schleheck D."/>
            <person name="Knepper T.P."/>
            <person name="Fischer K."/>
            <person name="Cook A.M."/>
        </authorList>
    </citation>
    <scope>NUCLEOTIDE SEQUENCE [LARGE SCALE GENOMIC DNA]</scope>
    <source>
        <strain evidence="2">DSM 14801 / SPH-1</strain>
    </source>
</reference>
<dbReference type="InterPro" id="IPR010297">
    <property type="entry name" value="DUF900_hydrolase"/>
</dbReference>
<name>A9BWG4_DELAS</name>
<gene>
    <name evidence="1" type="ordered locus">Daci_3550</name>
</gene>
<dbReference type="PANTHER" id="PTHR36513">
    <property type="entry name" value="ABC TRANSMEMBRANE TYPE-1 DOMAIN-CONTAINING PROTEIN"/>
    <property type="match status" value="1"/>
</dbReference>
<keyword evidence="2" id="KW-1185">Reference proteome</keyword>
<evidence type="ECO:0000313" key="1">
    <source>
        <dbReference type="EMBL" id="ABX36184.1"/>
    </source>
</evidence>
<dbReference type="HOGENOM" id="CLU_030170_2_0_4"/>
<protein>
    <recommendedName>
        <fullName evidence="3">Alpha/beta hydrolase</fullName>
    </recommendedName>
</protein>
<evidence type="ECO:0000313" key="2">
    <source>
        <dbReference type="Proteomes" id="UP000000784"/>
    </source>
</evidence>
<evidence type="ECO:0008006" key="3">
    <source>
        <dbReference type="Google" id="ProtNLM"/>
    </source>
</evidence>
<organism evidence="1 2">
    <name type="scientific">Delftia acidovorans (strain DSM 14801 / SPH-1)</name>
    <dbReference type="NCBI Taxonomy" id="398578"/>
    <lineage>
        <taxon>Bacteria</taxon>
        <taxon>Pseudomonadati</taxon>
        <taxon>Pseudomonadota</taxon>
        <taxon>Betaproteobacteria</taxon>
        <taxon>Burkholderiales</taxon>
        <taxon>Comamonadaceae</taxon>
        <taxon>Delftia</taxon>
    </lineage>
</organism>
<dbReference type="ESTHER" id="delas-a9bwg4">
    <property type="family name" value="Duf_900"/>
</dbReference>
<dbReference type="Pfam" id="PF05990">
    <property type="entry name" value="DUF900"/>
    <property type="match status" value="1"/>
</dbReference>
<accession>A9BWG4</accession>
<dbReference type="eggNOG" id="COG4782">
    <property type="taxonomic scope" value="Bacteria"/>
</dbReference>
<reference evidence="2" key="2">
    <citation type="submission" date="2007-11" db="EMBL/GenBank/DDBJ databases">
        <title>Complete sequence of Delftia acidovorans DSM 14801 / SPH-1.</title>
        <authorList>
            <person name="Copeland A."/>
            <person name="Lucas S."/>
            <person name="Lapidus A."/>
            <person name="Barry K."/>
            <person name="Glavina del Rio T."/>
            <person name="Dalin E."/>
            <person name="Tice H."/>
            <person name="Pitluck S."/>
            <person name="Lowry S."/>
            <person name="Clum A."/>
            <person name="Schmutz J."/>
            <person name="Larimer F."/>
            <person name="Land M."/>
            <person name="Hauser L."/>
            <person name="Kyrpides N."/>
            <person name="Kim E."/>
            <person name="Schleheck D."/>
            <person name="Richardson P."/>
        </authorList>
    </citation>
    <scope>NUCLEOTIDE SEQUENCE [LARGE SCALE GENOMIC DNA]</scope>
    <source>
        <strain evidence="2">DSM 14801 / SPH-1</strain>
    </source>
</reference>
<dbReference type="AlphaFoldDB" id="A9BWG4"/>
<proteinExistence type="predicted"/>
<dbReference type="PANTHER" id="PTHR36513:SF1">
    <property type="entry name" value="TRANSMEMBRANE PROTEIN"/>
    <property type="match status" value="1"/>
</dbReference>
<dbReference type="Proteomes" id="UP000000784">
    <property type="component" value="Chromosome"/>
</dbReference>
<dbReference type="Gene3D" id="3.40.50.1820">
    <property type="entry name" value="alpha/beta hydrolase"/>
    <property type="match status" value="1"/>
</dbReference>
<sequence length="346" mass="38950">MIPPGLTNPAPNAGTSVNVWYATNRQITAPFKLSDPYTTLRDDKLNYGIANVWVPENRRRGSMGSIWGEITQKNQKVKYRRSDPMLPSDFWPSLASKLKTSPEGKVVLVFIHGYNVNFVDATKQTAQLWHDLRLQGAPVLFSWPSKADPKKYILDEASVEYSELHLEKFLVALRNEVGSAQPIHVIAHSMGNRALLRVAERVQKKLNFGQIILAAPDIDADLFHHLAQHYGKISTRTTIYVAKNDLPVSLSKQIHGADRVGAPPYFIQIPGIDTVEVVASKKLYEMGHSYYAEFNPMLDEIEYLFKNNPKHGAPIVTPRVSTKECAESEPAYKIEKACWRISKIAK</sequence>
<dbReference type="KEGG" id="dac:Daci_3550"/>
<dbReference type="SUPFAM" id="SSF53474">
    <property type="entry name" value="alpha/beta-Hydrolases"/>
    <property type="match status" value="1"/>
</dbReference>
<dbReference type="InterPro" id="IPR029058">
    <property type="entry name" value="AB_hydrolase_fold"/>
</dbReference>